<keyword evidence="1" id="KW-0597">Phosphoprotein</keyword>
<organism evidence="3 4">
    <name type="scientific">Maribrevibacterium harenarium</name>
    <dbReference type="NCBI Taxonomy" id="2589817"/>
    <lineage>
        <taxon>Bacteria</taxon>
        <taxon>Pseudomonadati</taxon>
        <taxon>Pseudomonadota</taxon>
        <taxon>Gammaproteobacteria</taxon>
        <taxon>Oceanospirillales</taxon>
        <taxon>Oceanospirillaceae</taxon>
        <taxon>Maribrevibacterium</taxon>
    </lineage>
</organism>
<gene>
    <name evidence="3" type="ORF">FJM67_16835</name>
</gene>
<feature type="domain" description="Response regulatory" evidence="2">
    <location>
        <begin position="1"/>
        <end position="75"/>
    </location>
</feature>
<sequence>MVDAVLLDLNLPGMSGYEFLEKIKAIDTFQSLPVIIQTGDTSPASIQKGIDLGAYYYLTKPVQRKVLISIVEEAVKHARMLTQLEQQRDNALSCMALTTRLEFAFRTVEDVKALSAYLSSFYPDPAKVSTGIWELLLNAVEHGNLGISYAEKSALMESGEWAGEIERRLASPEYQDRVAHGCLIRGERSWILEVTDQGAGFNWQKYMTFDPERAFDLHGRGIATANGFSFTKVEYLGNGSQVRALLEW</sequence>
<evidence type="ECO:0000313" key="4">
    <source>
        <dbReference type="Proteomes" id="UP000315901"/>
    </source>
</evidence>
<dbReference type="PROSITE" id="PS50110">
    <property type="entry name" value="RESPONSE_REGULATORY"/>
    <property type="match status" value="1"/>
</dbReference>
<dbReference type="Proteomes" id="UP000315901">
    <property type="component" value="Unassembled WGS sequence"/>
</dbReference>
<dbReference type="Gene3D" id="3.40.50.2300">
    <property type="match status" value="1"/>
</dbReference>
<evidence type="ECO:0000256" key="1">
    <source>
        <dbReference type="PROSITE-ProRule" id="PRU00169"/>
    </source>
</evidence>
<dbReference type="CDD" id="cd00156">
    <property type="entry name" value="REC"/>
    <property type="match status" value="1"/>
</dbReference>
<accession>A0A501W7T9</accession>
<comment type="caution">
    <text evidence="3">The sequence shown here is derived from an EMBL/GenBank/DDBJ whole genome shotgun (WGS) entry which is preliminary data.</text>
</comment>
<feature type="modified residue" description="4-aspartylphosphate" evidence="1">
    <location>
        <position position="8"/>
    </location>
</feature>
<protein>
    <submittedName>
        <fullName evidence="3">Response regulator</fullName>
    </submittedName>
</protein>
<proteinExistence type="predicted"/>
<keyword evidence="4" id="KW-1185">Reference proteome</keyword>
<dbReference type="AlphaFoldDB" id="A0A501W7T9"/>
<dbReference type="InterPro" id="IPR011006">
    <property type="entry name" value="CheY-like_superfamily"/>
</dbReference>
<dbReference type="PANTHER" id="PTHR44520:SF2">
    <property type="entry name" value="RESPONSE REGULATOR RCP1"/>
    <property type="match status" value="1"/>
</dbReference>
<dbReference type="SUPFAM" id="SSF52172">
    <property type="entry name" value="CheY-like"/>
    <property type="match status" value="1"/>
</dbReference>
<dbReference type="InterPro" id="IPR052893">
    <property type="entry name" value="TCS_response_regulator"/>
</dbReference>
<name>A0A501W7T9_9GAMM</name>
<dbReference type="OrthoDB" id="9800897at2"/>
<dbReference type="Gene3D" id="3.30.565.10">
    <property type="entry name" value="Histidine kinase-like ATPase, C-terminal domain"/>
    <property type="match status" value="1"/>
</dbReference>
<dbReference type="GO" id="GO:0000160">
    <property type="term" value="P:phosphorelay signal transduction system"/>
    <property type="evidence" value="ECO:0007669"/>
    <property type="project" value="InterPro"/>
</dbReference>
<evidence type="ECO:0000259" key="2">
    <source>
        <dbReference type="PROSITE" id="PS50110"/>
    </source>
</evidence>
<dbReference type="Pfam" id="PF00072">
    <property type="entry name" value="Response_reg"/>
    <property type="match status" value="1"/>
</dbReference>
<dbReference type="RefSeq" id="WP_140591819.1">
    <property type="nucleotide sequence ID" value="NZ_VFRR01000077.1"/>
</dbReference>
<dbReference type="PANTHER" id="PTHR44520">
    <property type="entry name" value="RESPONSE REGULATOR RCP1-RELATED"/>
    <property type="match status" value="1"/>
</dbReference>
<dbReference type="InterPro" id="IPR036890">
    <property type="entry name" value="HATPase_C_sf"/>
</dbReference>
<dbReference type="EMBL" id="VFRR01000077">
    <property type="protein sequence ID" value="TPE44595.1"/>
    <property type="molecule type" value="Genomic_DNA"/>
</dbReference>
<dbReference type="InterPro" id="IPR001789">
    <property type="entry name" value="Sig_transdc_resp-reg_receiver"/>
</dbReference>
<reference evidence="3 4" key="1">
    <citation type="submission" date="2019-06" db="EMBL/GenBank/DDBJ databases">
        <title>A novel bacterium of genus Marinomonas, isolated from coastal sand.</title>
        <authorList>
            <person name="Huang H."/>
            <person name="Mo K."/>
            <person name="Hu Y."/>
        </authorList>
    </citation>
    <scope>NUCLEOTIDE SEQUENCE [LARGE SCALE GENOMIC DNA]</scope>
    <source>
        <strain evidence="3 4">HB171799</strain>
    </source>
</reference>
<evidence type="ECO:0000313" key="3">
    <source>
        <dbReference type="EMBL" id="TPE44595.1"/>
    </source>
</evidence>